<dbReference type="GeneID" id="103073108"/>
<evidence type="ECO:0000256" key="1">
    <source>
        <dbReference type="SAM" id="MobiDB-lite"/>
    </source>
</evidence>
<proteinExistence type="predicted"/>
<reference evidence="3" key="1">
    <citation type="submission" date="2025-08" db="UniProtKB">
        <authorList>
            <consortium name="RefSeq"/>
        </authorList>
    </citation>
    <scope>IDENTIFICATION</scope>
</reference>
<dbReference type="RefSeq" id="XP_007452016.1">
    <property type="nucleotide sequence ID" value="XM_007451954.1"/>
</dbReference>
<dbReference type="InParanoid" id="A0A340WT03"/>
<keyword evidence="2" id="KW-1185">Reference proteome</keyword>
<feature type="region of interest" description="Disordered" evidence="1">
    <location>
        <begin position="137"/>
        <end position="166"/>
    </location>
</feature>
<gene>
    <name evidence="3" type="primary">LOC103073108</name>
</gene>
<evidence type="ECO:0000313" key="2">
    <source>
        <dbReference type="Proteomes" id="UP000265300"/>
    </source>
</evidence>
<dbReference type="Proteomes" id="UP000265300">
    <property type="component" value="Unplaced"/>
</dbReference>
<accession>A0A340WT03</accession>
<feature type="region of interest" description="Disordered" evidence="1">
    <location>
        <begin position="1"/>
        <end position="118"/>
    </location>
</feature>
<organism evidence="2 3">
    <name type="scientific">Lipotes vexillifer</name>
    <name type="common">Yangtze river dolphin</name>
    <dbReference type="NCBI Taxonomy" id="118797"/>
    <lineage>
        <taxon>Eukaryota</taxon>
        <taxon>Metazoa</taxon>
        <taxon>Chordata</taxon>
        <taxon>Craniata</taxon>
        <taxon>Vertebrata</taxon>
        <taxon>Euteleostomi</taxon>
        <taxon>Mammalia</taxon>
        <taxon>Eutheria</taxon>
        <taxon>Laurasiatheria</taxon>
        <taxon>Artiodactyla</taxon>
        <taxon>Whippomorpha</taxon>
        <taxon>Cetacea</taxon>
        <taxon>Odontoceti</taxon>
        <taxon>Lipotidae</taxon>
        <taxon>Lipotes</taxon>
    </lineage>
</organism>
<protein>
    <submittedName>
        <fullName evidence="3">Proline-rich protein 2-like</fullName>
    </submittedName>
</protein>
<evidence type="ECO:0000313" key="3">
    <source>
        <dbReference type="RefSeq" id="XP_007452016.1"/>
    </source>
</evidence>
<sequence>MTGARETPPDRGGGGRKVKIPKYSRGSAAPPHKPSPAATIPETRAAPAGPGSLPWQAPGAPSCQNPQDPHHRGARTGGALVLSQDQSQAPQHRMHSASRRLCPDLGPLGGQGQRAGGRRHGQQHLEEGVGVHPGAQRACASWTPSSPHVLSAQRPAGVPPAGHPPSGGALRVSGRGRRAGLGLGLPLVAILRHCTTCQPRPSQVGSGAGAQPLLLGSESRPILSATDTGTRDAPARAAALSRPALQSVPCRPQPSAGLRPLGPQTQRGKYPTPEAGPQNTAVLEPVLAQGP</sequence>
<name>A0A340WT03_LIPVE</name>
<feature type="compositionally biased region" description="Low complexity" evidence="1">
    <location>
        <begin position="235"/>
        <end position="245"/>
    </location>
</feature>
<feature type="region of interest" description="Disordered" evidence="1">
    <location>
        <begin position="223"/>
        <end position="291"/>
    </location>
</feature>
<feature type="compositionally biased region" description="Low complexity" evidence="1">
    <location>
        <begin position="27"/>
        <end position="38"/>
    </location>
</feature>
<dbReference type="KEGG" id="lve:103073108"/>
<dbReference type="AlphaFoldDB" id="A0A340WT03"/>